<feature type="binding site" evidence="12">
    <location>
        <begin position="245"/>
        <end position="246"/>
    </location>
    <ligand>
        <name>ATP</name>
        <dbReference type="ChEBI" id="CHEBI:30616"/>
    </ligand>
</feature>
<dbReference type="PROSITE" id="PS00584">
    <property type="entry name" value="PFKB_KINASES_2"/>
    <property type="match status" value="1"/>
</dbReference>
<feature type="binding site" evidence="12">
    <location>
        <begin position="9"/>
        <end position="11"/>
    </location>
    <ligand>
        <name>substrate</name>
    </ligand>
</feature>
<feature type="domain" description="Carbohydrate kinase PfkB" evidence="13">
    <location>
        <begin position="2"/>
        <end position="289"/>
    </location>
</feature>
<evidence type="ECO:0000256" key="11">
    <source>
        <dbReference type="ARBA" id="ARBA00023277"/>
    </source>
</evidence>
<keyword evidence="10 12" id="KW-0630">Potassium</keyword>
<dbReference type="GO" id="GO:0019303">
    <property type="term" value="P:D-ribose catabolic process"/>
    <property type="evidence" value="ECO:0007669"/>
    <property type="project" value="UniProtKB-UniRule"/>
</dbReference>
<keyword evidence="4 12" id="KW-0808">Transferase</keyword>
<comment type="caution">
    <text evidence="12">Lacks conserved residue(s) required for the propagation of feature annotation.</text>
</comment>
<feature type="binding site" evidence="12">
    <location>
        <position position="281"/>
    </location>
    <ligand>
        <name>K(+)</name>
        <dbReference type="ChEBI" id="CHEBI:29103"/>
    </ligand>
</feature>
<dbReference type="EMBL" id="QJJK01000011">
    <property type="protein sequence ID" value="PXW54679.1"/>
    <property type="molecule type" value="Genomic_DNA"/>
</dbReference>
<evidence type="ECO:0000313" key="14">
    <source>
        <dbReference type="EMBL" id="PXW54679.1"/>
    </source>
</evidence>
<dbReference type="InterPro" id="IPR029056">
    <property type="entry name" value="Ribokinase-like"/>
</dbReference>
<dbReference type="GO" id="GO:0005829">
    <property type="term" value="C:cytosol"/>
    <property type="evidence" value="ECO:0007669"/>
    <property type="project" value="TreeGrafter"/>
</dbReference>
<feature type="binding site" evidence="12">
    <location>
        <position position="279"/>
    </location>
    <ligand>
        <name>K(+)</name>
        <dbReference type="ChEBI" id="CHEBI:29103"/>
    </ligand>
</feature>
<comment type="pathway">
    <text evidence="12">Carbohydrate metabolism; D-ribose degradation; D-ribose 5-phosphate from beta-D-ribopyranose: step 2/2.</text>
</comment>
<dbReference type="OrthoDB" id="9775849at2"/>
<keyword evidence="15" id="KW-1185">Reference proteome</keyword>
<name>A0A2V3TY20_9HYPH</name>
<evidence type="ECO:0000256" key="8">
    <source>
        <dbReference type="ARBA" id="ARBA00022840"/>
    </source>
</evidence>
<dbReference type="GO" id="GO:0005524">
    <property type="term" value="F:ATP binding"/>
    <property type="evidence" value="ECO:0007669"/>
    <property type="project" value="UniProtKB-UniRule"/>
</dbReference>
<feature type="binding site" evidence="12">
    <location>
        <position position="135"/>
    </location>
    <ligand>
        <name>substrate</name>
    </ligand>
</feature>
<feature type="binding site" evidence="12">
    <location>
        <position position="276"/>
    </location>
    <ligand>
        <name>K(+)</name>
        <dbReference type="ChEBI" id="CHEBI:29103"/>
    </ligand>
</feature>
<keyword evidence="7 12" id="KW-0418">Kinase</keyword>
<dbReference type="InterPro" id="IPR011877">
    <property type="entry name" value="Ribokinase"/>
</dbReference>
<reference evidence="14 15" key="1">
    <citation type="submission" date="2018-05" db="EMBL/GenBank/DDBJ databases">
        <title>Genomic Encyclopedia of Type Strains, Phase IV (KMG-IV): sequencing the most valuable type-strain genomes for metagenomic binning, comparative biology and taxonomic classification.</title>
        <authorList>
            <person name="Goeker M."/>
        </authorList>
    </citation>
    <scope>NUCLEOTIDE SEQUENCE [LARGE SCALE GENOMIC DNA]</scope>
    <source>
        <strain evidence="14 15">DSM 6462</strain>
    </source>
</reference>
<accession>A0A2V3TY20</accession>
<evidence type="ECO:0000256" key="6">
    <source>
        <dbReference type="ARBA" id="ARBA00022741"/>
    </source>
</evidence>
<dbReference type="Proteomes" id="UP000248021">
    <property type="component" value="Unassembled WGS sequence"/>
</dbReference>
<organism evidence="14 15">
    <name type="scientific">Chelatococcus asaccharovorans</name>
    <dbReference type="NCBI Taxonomy" id="28210"/>
    <lineage>
        <taxon>Bacteria</taxon>
        <taxon>Pseudomonadati</taxon>
        <taxon>Pseudomonadota</taxon>
        <taxon>Alphaproteobacteria</taxon>
        <taxon>Hyphomicrobiales</taxon>
        <taxon>Chelatococcaceae</taxon>
        <taxon>Chelatococcus</taxon>
    </lineage>
</organism>
<evidence type="ECO:0000259" key="13">
    <source>
        <dbReference type="Pfam" id="PF00294"/>
    </source>
</evidence>
<evidence type="ECO:0000256" key="9">
    <source>
        <dbReference type="ARBA" id="ARBA00022842"/>
    </source>
</evidence>
<dbReference type="Gene3D" id="3.40.1190.20">
    <property type="match status" value="1"/>
</dbReference>
<dbReference type="SUPFAM" id="SSF53613">
    <property type="entry name" value="Ribokinase-like"/>
    <property type="match status" value="1"/>
</dbReference>
<comment type="subunit">
    <text evidence="12">Homodimer.</text>
</comment>
<protein>
    <recommendedName>
        <fullName evidence="3 12">Ribokinase</fullName>
        <shortName evidence="12">RK</shortName>
        <ecNumber evidence="2 12">2.7.1.15</ecNumber>
    </recommendedName>
</protein>
<proteinExistence type="inferred from homology"/>
<evidence type="ECO:0000256" key="12">
    <source>
        <dbReference type="HAMAP-Rule" id="MF_01987"/>
    </source>
</evidence>
<evidence type="ECO:0000256" key="3">
    <source>
        <dbReference type="ARBA" id="ARBA00016943"/>
    </source>
</evidence>
<feature type="binding site" evidence="12">
    <location>
        <position position="246"/>
    </location>
    <ligand>
        <name>substrate</name>
    </ligand>
</feature>
<feature type="binding site" evidence="12">
    <location>
        <position position="179"/>
    </location>
    <ligand>
        <name>ATP</name>
        <dbReference type="ChEBI" id="CHEBI:30616"/>
    </ligand>
</feature>
<comment type="subcellular location">
    <subcellularLocation>
        <location evidence="12">Cytoplasm</location>
    </subcellularLocation>
</comment>
<dbReference type="CDD" id="cd01174">
    <property type="entry name" value="ribokinase"/>
    <property type="match status" value="1"/>
</dbReference>
<dbReference type="AlphaFoldDB" id="A0A2V3TY20"/>
<feature type="binding site" evidence="12">
    <location>
        <position position="242"/>
    </location>
    <ligand>
        <name>K(+)</name>
        <dbReference type="ChEBI" id="CHEBI:29103"/>
    </ligand>
</feature>
<keyword evidence="8 12" id="KW-0067">ATP-binding</keyword>
<evidence type="ECO:0000256" key="1">
    <source>
        <dbReference type="ARBA" id="ARBA00005380"/>
    </source>
</evidence>
<keyword evidence="6 12" id="KW-0547">Nucleotide-binding</keyword>
<comment type="activity regulation">
    <text evidence="12">Activated by a monovalent cation that binds near, but not in, the active site. The most likely occupant of the site in vivo is potassium. Ion binding induces a conformational change that may alter substrate affinity.</text>
</comment>
<dbReference type="PRINTS" id="PR00990">
    <property type="entry name" value="RIBOKINASE"/>
</dbReference>
<keyword evidence="9 12" id="KW-0460">Magnesium</keyword>
<keyword evidence="5 12" id="KW-0479">Metal-binding</keyword>
<keyword evidence="11 12" id="KW-0119">Carbohydrate metabolism</keyword>
<comment type="similarity">
    <text evidence="1">Belongs to the carbohydrate kinase pfkB family.</text>
</comment>
<evidence type="ECO:0000313" key="15">
    <source>
        <dbReference type="Proteomes" id="UP000248021"/>
    </source>
</evidence>
<evidence type="ECO:0000256" key="4">
    <source>
        <dbReference type="ARBA" id="ARBA00022679"/>
    </source>
</evidence>
<comment type="catalytic activity">
    <reaction evidence="12">
        <text>D-ribose + ATP = D-ribose 5-phosphate + ADP + H(+)</text>
        <dbReference type="Rhea" id="RHEA:13697"/>
        <dbReference type="ChEBI" id="CHEBI:15378"/>
        <dbReference type="ChEBI" id="CHEBI:30616"/>
        <dbReference type="ChEBI" id="CHEBI:47013"/>
        <dbReference type="ChEBI" id="CHEBI:78346"/>
        <dbReference type="ChEBI" id="CHEBI:456216"/>
        <dbReference type="EC" id="2.7.1.15"/>
    </reaction>
</comment>
<comment type="function">
    <text evidence="12">Catalyzes the phosphorylation of ribose at O-5 in a reaction requiring ATP and magnesium. The resulting D-ribose-5-phosphate can then be used either for sythesis of nucleotides, histidine, and tryptophan, or as a component of the pentose phosphate pathway.</text>
</comment>
<evidence type="ECO:0000256" key="10">
    <source>
        <dbReference type="ARBA" id="ARBA00022958"/>
    </source>
</evidence>
<comment type="cofactor">
    <cofactor evidence="12">
        <name>Mg(2+)</name>
        <dbReference type="ChEBI" id="CHEBI:18420"/>
    </cofactor>
    <text evidence="12">Requires a divalent cation, most likely magnesium in vivo, as an electrophilic catalyst to aid phosphoryl group transfer. It is the chelate of the metal and the nucleotide that is the actual substrate.</text>
</comment>
<dbReference type="UniPathway" id="UPA00916">
    <property type="reaction ID" value="UER00889"/>
</dbReference>
<keyword evidence="12" id="KW-0963">Cytoplasm</keyword>
<dbReference type="InterPro" id="IPR002173">
    <property type="entry name" value="Carboh/pur_kinase_PfkB_CS"/>
</dbReference>
<feature type="binding site" evidence="12">
    <location>
        <begin position="37"/>
        <end position="41"/>
    </location>
    <ligand>
        <name>substrate</name>
    </ligand>
</feature>
<evidence type="ECO:0000256" key="2">
    <source>
        <dbReference type="ARBA" id="ARBA00012035"/>
    </source>
</evidence>
<dbReference type="InterPro" id="IPR011611">
    <property type="entry name" value="PfkB_dom"/>
</dbReference>
<feature type="binding site" evidence="12">
    <location>
        <position position="285"/>
    </location>
    <ligand>
        <name>K(+)</name>
        <dbReference type="ChEBI" id="CHEBI:29103"/>
    </ligand>
</feature>
<evidence type="ECO:0000256" key="5">
    <source>
        <dbReference type="ARBA" id="ARBA00022723"/>
    </source>
</evidence>
<dbReference type="GO" id="GO:0046872">
    <property type="term" value="F:metal ion binding"/>
    <property type="evidence" value="ECO:0007669"/>
    <property type="project" value="UniProtKB-KW"/>
</dbReference>
<dbReference type="HAMAP" id="MF_01987">
    <property type="entry name" value="Ribokinase"/>
    <property type="match status" value="1"/>
</dbReference>
<gene>
    <name evidence="12" type="primary">rbsK</name>
    <name evidence="14" type="ORF">C7450_111211</name>
</gene>
<dbReference type="Pfam" id="PF00294">
    <property type="entry name" value="PfkB"/>
    <property type="match status" value="1"/>
</dbReference>
<feature type="active site" description="Proton acceptor" evidence="12">
    <location>
        <position position="246"/>
    </location>
</feature>
<dbReference type="PANTHER" id="PTHR10584">
    <property type="entry name" value="SUGAR KINASE"/>
    <property type="match status" value="1"/>
</dbReference>
<sequence>MIVVFGSVNIDLVSKVERFPHPGETIAGADHVVAAGGKGANQALAARRMGAEVAFIGAVGTDSFADLALAHLHADGVHLDRVVTVDGVSGTAFITVDAAGENQIVLSPGANAHVRASALEDVVAGPGDSLIVQGEVSMTETEKALVWAKGRGLTRIFNLAPARPVSARLLSLVDILIVNEEELRQVAQRSGVHGGASDVVETLAADLGLGVVVTLGAQGAMAQVEGQAARCPGFPVDPVDTTGAGDAFVGAFVAALDAGLRLEIAVRQGCAAGALACLKQGAQPSLPTRAAVDAFLDKQELV</sequence>
<evidence type="ECO:0000256" key="7">
    <source>
        <dbReference type="ARBA" id="ARBA00022777"/>
    </source>
</evidence>
<comment type="similarity">
    <text evidence="12">Belongs to the carbohydrate kinase PfkB family. Ribokinase subfamily.</text>
</comment>
<dbReference type="RefSeq" id="WP_110377133.1">
    <property type="nucleotide sequence ID" value="NZ_JAHBRY010000001.1"/>
</dbReference>
<comment type="caution">
    <text evidence="14">The sequence shown here is derived from an EMBL/GenBank/DDBJ whole genome shotgun (WGS) entry which is preliminary data.</text>
</comment>
<feature type="binding site" evidence="12">
    <location>
        <begin position="214"/>
        <end position="219"/>
    </location>
    <ligand>
        <name>ATP</name>
        <dbReference type="ChEBI" id="CHEBI:30616"/>
    </ligand>
</feature>
<dbReference type="PANTHER" id="PTHR10584:SF166">
    <property type="entry name" value="RIBOKINASE"/>
    <property type="match status" value="1"/>
</dbReference>
<dbReference type="EC" id="2.7.1.15" evidence="2 12"/>
<dbReference type="GO" id="GO:0004747">
    <property type="term" value="F:ribokinase activity"/>
    <property type="evidence" value="ECO:0007669"/>
    <property type="project" value="UniProtKB-UniRule"/>
</dbReference>
<dbReference type="InterPro" id="IPR002139">
    <property type="entry name" value="Ribo/fructo_kinase"/>
</dbReference>
<feature type="binding site" evidence="12">
    <location>
        <position position="240"/>
    </location>
    <ligand>
        <name>K(+)</name>
        <dbReference type="ChEBI" id="CHEBI:29103"/>
    </ligand>
</feature>